<keyword evidence="3" id="KW-1185">Reference proteome</keyword>
<gene>
    <name evidence="2" type="ORF">PQU92_16475</name>
</gene>
<accession>A0ABT5HXT3</accession>
<comment type="caution">
    <text evidence="2">The sequence shown here is derived from an EMBL/GenBank/DDBJ whole genome shotgun (WGS) entry which is preliminary data.</text>
</comment>
<evidence type="ECO:0000313" key="2">
    <source>
        <dbReference type="EMBL" id="MDC7684881.1"/>
    </source>
</evidence>
<name>A0ABT5HXT3_9CAUL</name>
<keyword evidence="2" id="KW-0378">Hydrolase</keyword>
<evidence type="ECO:0000256" key="1">
    <source>
        <dbReference type="SAM" id="SignalP"/>
    </source>
</evidence>
<dbReference type="InterPro" id="IPR029058">
    <property type="entry name" value="AB_hydrolase_fold"/>
</dbReference>
<keyword evidence="1" id="KW-0732">Signal</keyword>
<dbReference type="SUPFAM" id="SSF53474">
    <property type="entry name" value="alpha/beta-Hydrolases"/>
    <property type="match status" value="1"/>
</dbReference>
<proteinExistence type="predicted"/>
<dbReference type="Gene3D" id="3.40.50.1820">
    <property type="entry name" value="alpha/beta hydrolase"/>
    <property type="match status" value="1"/>
</dbReference>
<evidence type="ECO:0000313" key="3">
    <source>
        <dbReference type="Proteomes" id="UP001214854"/>
    </source>
</evidence>
<organism evidence="2 3">
    <name type="scientific">Asticcacaulis aquaticus</name>
    <dbReference type="NCBI Taxonomy" id="2984212"/>
    <lineage>
        <taxon>Bacteria</taxon>
        <taxon>Pseudomonadati</taxon>
        <taxon>Pseudomonadota</taxon>
        <taxon>Alphaproteobacteria</taxon>
        <taxon>Caulobacterales</taxon>
        <taxon>Caulobacteraceae</taxon>
        <taxon>Asticcacaulis</taxon>
    </lineage>
</organism>
<dbReference type="Proteomes" id="UP001214854">
    <property type="component" value="Unassembled WGS sequence"/>
</dbReference>
<protein>
    <submittedName>
        <fullName evidence="2">Alpha/beta hydrolase</fullName>
    </submittedName>
</protein>
<sequence length="278" mass="29454">MSHITRRHALFGIGLLPLVGTAATAQVTASTFDVKLRSGRILQVTRWDAPKPTGYILFSHGGNSWPTQYDKLAQVLVGAGYTVLAPLHTDSLKIADAERADLKKAFGDRIEDMAHLGGYAAATANGLPLIAIGHSYGSLFALMLGGALTYVAPVRNAAVKAVVCFSSPGNIPGLINPAAYTSLEVPLLMVTGDKDVVPGFTADWHDHLLPFEGTPVKGSYALIVKEGTHQLIGGQTSAEFGLVTDVTVDFVRAVTLNKETVPMKLSANGAEKAELRHK</sequence>
<feature type="chain" id="PRO_5047098312" evidence="1">
    <location>
        <begin position="26"/>
        <end position="278"/>
    </location>
</feature>
<dbReference type="EMBL" id="JAQQKX010000017">
    <property type="protein sequence ID" value="MDC7684881.1"/>
    <property type="molecule type" value="Genomic_DNA"/>
</dbReference>
<reference evidence="2 3" key="1">
    <citation type="submission" date="2023-01" db="EMBL/GenBank/DDBJ databases">
        <title>Novel species of the genus Asticcacaulis isolated from rivers.</title>
        <authorList>
            <person name="Lu H."/>
        </authorList>
    </citation>
    <scope>NUCLEOTIDE SEQUENCE [LARGE SCALE GENOMIC DNA]</scope>
    <source>
        <strain evidence="2 3">BYS171W</strain>
    </source>
</reference>
<dbReference type="GO" id="GO:0016787">
    <property type="term" value="F:hydrolase activity"/>
    <property type="evidence" value="ECO:0007669"/>
    <property type="project" value="UniProtKB-KW"/>
</dbReference>
<feature type="signal peptide" evidence="1">
    <location>
        <begin position="1"/>
        <end position="25"/>
    </location>
</feature>
<dbReference type="RefSeq" id="WP_272749358.1">
    <property type="nucleotide sequence ID" value="NZ_JAQQKX010000017.1"/>
</dbReference>